<dbReference type="Proteomes" id="UP000269945">
    <property type="component" value="Unassembled WGS sequence"/>
</dbReference>
<reference evidence="1 2" key="1">
    <citation type="submission" date="2018-10" db="EMBL/GenBank/DDBJ databases">
        <authorList>
            <person name="Ekblom R."/>
            <person name="Jareborg N."/>
        </authorList>
    </citation>
    <scope>NUCLEOTIDE SEQUENCE [LARGE SCALE GENOMIC DNA]</scope>
    <source>
        <tissue evidence="1">Muscle</tissue>
    </source>
</reference>
<gene>
    <name evidence="1" type="ORF">BN2614_LOCUS2</name>
</gene>
<organism evidence="1 2">
    <name type="scientific">Gulo gulo</name>
    <name type="common">Wolverine</name>
    <name type="synonym">Gluton</name>
    <dbReference type="NCBI Taxonomy" id="48420"/>
    <lineage>
        <taxon>Eukaryota</taxon>
        <taxon>Metazoa</taxon>
        <taxon>Chordata</taxon>
        <taxon>Craniata</taxon>
        <taxon>Vertebrata</taxon>
        <taxon>Euteleostomi</taxon>
        <taxon>Mammalia</taxon>
        <taxon>Eutheria</taxon>
        <taxon>Laurasiatheria</taxon>
        <taxon>Carnivora</taxon>
        <taxon>Caniformia</taxon>
        <taxon>Musteloidea</taxon>
        <taxon>Mustelidae</taxon>
        <taxon>Guloninae</taxon>
        <taxon>Gulo</taxon>
    </lineage>
</organism>
<name>A0A9X9PTN5_GULGU</name>
<proteinExistence type="predicted"/>
<keyword evidence="2" id="KW-1185">Reference proteome</keyword>
<evidence type="ECO:0000313" key="1">
    <source>
        <dbReference type="EMBL" id="VCW61361.1"/>
    </source>
</evidence>
<comment type="caution">
    <text evidence="1">The sequence shown here is derived from an EMBL/GenBank/DDBJ whole genome shotgun (WGS) entry which is preliminary data.</text>
</comment>
<evidence type="ECO:0000313" key="2">
    <source>
        <dbReference type="Proteomes" id="UP000269945"/>
    </source>
</evidence>
<protein>
    <submittedName>
        <fullName evidence="1">Uncharacterized protein</fullName>
    </submittedName>
</protein>
<dbReference type="AlphaFoldDB" id="A0A9X9PTN5"/>
<sequence length="67" mass="7680">MSLLPASKCWATPASSWHWLGNTRNWMNDNWMTGRRRLRGLLTCDCPHPPSIQLLLPGTLPSLPRLR</sequence>
<dbReference type="EMBL" id="CYRY02001116">
    <property type="protein sequence ID" value="VCW61361.1"/>
    <property type="molecule type" value="Genomic_DNA"/>
</dbReference>
<accession>A0A9X9PTN5</accession>